<name>A0AAE3VHS2_9BACT</name>
<comment type="caution">
    <text evidence="1">The sequence shown here is derived from an EMBL/GenBank/DDBJ whole genome shotgun (WGS) entry which is preliminary data.</text>
</comment>
<accession>A0AAE3VHS2</accession>
<dbReference type="AlphaFoldDB" id="A0AAE3VHS2"/>
<protein>
    <submittedName>
        <fullName evidence="1">Uncharacterized protein</fullName>
    </submittedName>
</protein>
<gene>
    <name evidence="1" type="ORF">J3R75_002650</name>
</gene>
<dbReference type="Proteomes" id="UP001238163">
    <property type="component" value="Unassembled WGS sequence"/>
</dbReference>
<reference evidence="1" key="1">
    <citation type="submission" date="2023-07" db="EMBL/GenBank/DDBJ databases">
        <title>Genomic Encyclopedia of Type Strains, Phase IV (KMG-IV): sequencing the most valuable type-strain genomes for metagenomic binning, comparative biology and taxonomic classification.</title>
        <authorList>
            <person name="Goeker M."/>
        </authorList>
    </citation>
    <scope>NUCLEOTIDE SEQUENCE</scope>
    <source>
        <strain evidence="1">DSM 24202</strain>
    </source>
</reference>
<proteinExistence type="predicted"/>
<dbReference type="RefSeq" id="WP_307262126.1">
    <property type="nucleotide sequence ID" value="NZ_JAUSVL010000001.1"/>
</dbReference>
<evidence type="ECO:0000313" key="1">
    <source>
        <dbReference type="EMBL" id="MDQ0290543.1"/>
    </source>
</evidence>
<sequence>MNTSWTDDEWYNFLDDLSSNSGRYVPVIGPELMVYQEGERTVSVYQLLGERLADKLRVDRKQLPAAFGLGDVIRSYQLRRGDFTSAMPYASIAGARPKSPGESLV</sequence>
<organism evidence="1 2">
    <name type="scientific">Oligosphaera ethanolica</name>
    <dbReference type="NCBI Taxonomy" id="760260"/>
    <lineage>
        <taxon>Bacteria</taxon>
        <taxon>Pseudomonadati</taxon>
        <taxon>Lentisphaerota</taxon>
        <taxon>Oligosphaeria</taxon>
        <taxon>Oligosphaerales</taxon>
        <taxon>Oligosphaeraceae</taxon>
        <taxon>Oligosphaera</taxon>
    </lineage>
</organism>
<keyword evidence="2" id="KW-1185">Reference proteome</keyword>
<dbReference type="EMBL" id="JAUSVL010000001">
    <property type="protein sequence ID" value="MDQ0290543.1"/>
    <property type="molecule type" value="Genomic_DNA"/>
</dbReference>
<evidence type="ECO:0000313" key="2">
    <source>
        <dbReference type="Proteomes" id="UP001238163"/>
    </source>
</evidence>